<dbReference type="EMBL" id="BAABHS010000012">
    <property type="protein sequence ID" value="GAA4968869.1"/>
    <property type="molecule type" value="Genomic_DNA"/>
</dbReference>
<dbReference type="Proteomes" id="UP001500466">
    <property type="component" value="Unassembled WGS sequence"/>
</dbReference>
<dbReference type="Gene3D" id="2.50.20.20">
    <property type="match status" value="1"/>
</dbReference>
<accession>A0ABP9HES9</accession>
<comment type="caution">
    <text evidence="2">The sequence shown here is derived from an EMBL/GenBank/DDBJ whole genome shotgun (WGS) entry which is preliminary data.</text>
</comment>
<feature type="signal peptide" evidence="1">
    <location>
        <begin position="1"/>
        <end position="25"/>
    </location>
</feature>
<keyword evidence="3" id="KW-1185">Reference proteome</keyword>
<dbReference type="RefSeq" id="WP_345676684.1">
    <property type="nucleotide sequence ID" value="NZ_BAABHS010000012.1"/>
</dbReference>
<evidence type="ECO:0000256" key="1">
    <source>
        <dbReference type="SAM" id="SignalP"/>
    </source>
</evidence>
<name>A0ABP9HES9_9ACTN</name>
<evidence type="ECO:0008006" key="4">
    <source>
        <dbReference type="Google" id="ProtNLM"/>
    </source>
</evidence>
<sequence length="286" mass="29264">MHHITRRTRAAAVAGLAFAAATALSACGSSGGAGSAAKARDAAAPSASGSPSASAAASGNAAYSASELARRAAEAVGDDSLNVVIGGVIEDGSSLDVTGCMRGGTDARLVGTMSDGHVELVMVDGHGYVKADLAVYEAMSDSGPLDEAQRAVIERAMGGKYMDLEDDDDTDGTTSVTDLTNLADLLRDNATDATKGETTTVDGRAVVPLVVHPDTDTTTTFYLPVDGEPFPFRVTERVDSTSENTVFRLSHADAPCSVTAPDPDDVVPTDQIETVLRKAAEELGLS</sequence>
<keyword evidence="1" id="KW-0732">Signal</keyword>
<feature type="chain" id="PRO_5045125399" description="Lipoprotein" evidence="1">
    <location>
        <begin position="26"/>
        <end position="286"/>
    </location>
</feature>
<evidence type="ECO:0000313" key="2">
    <source>
        <dbReference type="EMBL" id="GAA4968869.1"/>
    </source>
</evidence>
<protein>
    <recommendedName>
        <fullName evidence="4">Lipoprotein</fullName>
    </recommendedName>
</protein>
<organism evidence="2 3">
    <name type="scientific">Yinghuangia aomiensis</name>
    <dbReference type="NCBI Taxonomy" id="676205"/>
    <lineage>
        <taxon>Bacteria</taxon>
        <taxon>Bacillati</taxon>
        <taxon>Actinomycetota</taxon>
        <taxon>Actinomycetes</taxon>
        <taxon>Kitasatosporales</taxon>
        <taxon>Streptomycetaceae</taxon>
        <taxon>Yinghuangia</taxon>
    </lineage>
</organism>
<reference evidence="3" key="1">
    <citation type="journal article" date="2019" name="Int. J. Syst. Evol. Microbiol.">
        <title>The Global Catalogue of Microorganisms (GCM) 10K type strain sequencing project: providing services to taxonomists for standard genome sequencing and annotation.</title>
        <authorList>
            <consortium name="The Broad Institute Genomics Platform"/>
            <consortium name="The Broad Institute Genome Sequencing Center for Infectious Disease"/>
            <person name="Wu L."/>
            <person name="Ma J."/>
        </authorList>
    </citation>
    <scope>NUCLEOTIDE SEQUENCE [LARGE SCALE GENOMIC DNA]</scope>
    <source>
        <strain evidence="3">JCM 17986</strain>
    </source>
</reference>
<gene>
    <name evidence="2" type="ORF">GCM10023205_37600</name>
</gene>
<proteinExistence type="predicted"/>
<evidence type="ECO:0000313" key="3">
    <source>
        <dbReference type="Proteomes" id="UP001500466"/>
    </source>
</evidence>
<dbReference type="PROSITE" id="PS51257">
    <property type="entry name" value="PROKAR_LIPOPROTEIN"/>
    <property type="match status" value="1"/>
</dbReference>